<reference evidence="2 3" key="1">
    <citation type="submission" date="2021-08" db="EMBL/GenBank/DDBJ databases">
        <title>Devosia salina sp. nov., isolated from the South China Sea sediment.</title>
        <authorList>
            <person name="Zhou Z."/>
        </authorList>
    </citation>
    <scope>NUCLEOTIDE SEQUENCE [LARGE SCALE GENOMIC DNA]</scope>
    <source>
        <strain evidence="2 3">SCS-3</strain>
    </source>
</reference>
<gene>
    <name evidence="2" type="ORF">K1X15_03840</name>
</gene>
<dbReference type="PANTHER" id="PTHR23150">
    <property type="entry name" value="SULFATASE MODIFYING FACTOR 1, 2"/>
    <property type="match status" value="1"/>
</dbReference>
<evidence type="ECO:0000313" key="2">
    <source>
        <dbReference type="EMBL" id="QYO77710.1"/>
    </source>
</evidence>
<keyword evidence="3" id="KW-1185">Reference proteome</keyword>
<evidence type="ECO:0000259" key="1">
    <source>
        <dbReference type="Pfam" id="PF03781"/>
    </source>
</evidence>
<feature type="domain" description="Sulfatase-modifying factor enzyme-like" evidence="1">
    <location>
        <begin position="47"/>
        <end position="280"/>
    </location>
</feature>
<dbReference type="InterPro" id="IPR042095">
    <property type="entry name" value="SUMF_sf"/>
</dbReference>
<sequence length="294" mass="31606">MTAHAVRAKDITTLLLPATLLAVAVGALAFQLAPSLPDPFRPAAIVAPATVTLPPGNLTYRPEGHFLQDNAPIDGPRVTTTIAAPLVIMRHQVSVEDYARCVADGACAATAEAGLDGYPVTGVSFQDAIAYADWLSAQTGQVWTLPTDAEWAYAAAERYVDEAANVEDVGNPALRWLAEYREEAARSRTADPLPHPQGHFGANSSGLMDLSGNVWEWTDTCHRRIHVDAAGAILSEQPACTIRVIEGKHRASTSYFIRDPKSGGCSVGLPPDNLGFRLVRRPAWHEQLLDRIGL</sequence>
<dbReference type="SUPFAM" id="SSF56436">
    <property type="entry name" value="C-type lectin-like"/>
    <property type="match status" value="1"/>
</dbReference>
<dbReference type="Pfam" id="PF03781">
    <property type="entry name" value="FGE-sulfatase"/>
    <property type="match status" value="1"/>
</dbReference>
<dbReference type="PANTHER" id="PTHR23150:SF19">
    <property type="entry name" value="FORMYLGLYCINE-GENERATING ENZYME"/>
    <property type="match status" value="1"/>
</dbReference>
<name>A0ABX8WFN2_9HYPH</name>
<dbReference type="EMBL" id="CP080590">
    <property type="protein sequence ID" value="QYO77710.1"/>
    <property type="molecule type" value="Genomic_DNA"/>
</dbReference>
<organism evidence="2 3">
    <name type="scientific">Devosia salina</name>
    <dbReference type="NCBI Taxonomy" id="2860336"/>
    <lineage>
        <taxon>Bacteria</taxon>
        <taxon>Pseudomonadati</taxon>
        <taxon>Pseudomonadota</taxon>
        <taxon>Alphaproteobacteria</taxon>
        <taxon>Hyphomicrobiales</taxon>
        <taxon>Devosiaceae</taxon>
        <taxon>Devosia</taxon>
    </lineage>
</organism>
<dbReference type="InterPro" id="IPR051043">
    <property type="entry name" value="Sulfatase_Mod_Factor_Kinase"/>
</dbReference>
<dbReference type="InterPro" id="IPR005532">
    <property type="entry name" value="SUMF_dom"/>
</dbReference>
<dbReference type="Proteomes" id="UP000825799">
    <property type="component" value="Chromosome"/>
</dbReference>
<evidence type="ECO:0000313" key="3">
    <source>
        <dbReference type="Proteomes" id="UP000825799"/>
    </source>
</evidence>
<dbReference type="Gene3D" id="3.90.1580.10">
    <property type="entry name" value="paralog of FGE (formylglycine-generating enzyme)"/>
    <property type="match status" value="1"/>
</dbReference>
<proteinExistence type="predicted"/>
<dbReference type="InterPro" id="IPR016187">
    <property type="entry name" value="CTDL_fold"/>
</dbReference>
<protein>
    <submittedName>
        <fullName evidence="2">Formylglycine-generating enzyme family protein</fullName>
    </submittedName>
</protein>
<dbReference type="RefSeq" id="WP_220306164.1">
    <property type="nucleotide sequence ID" value="NZ_CP080590.1"/>
</dbReference>
<accession>A0ABX8WFN2</accession>